<dbReference type="Gene3D" id="3.40.50.720">
    <property type="entry name" value="NAD(P)-binding Rossmann-like Domain"/>
    <property type="match status" value="1"/>
</dbReference>
<sequence length="505" mass="53447">MTDAAIVGTGPNGLAAAVTLARAGLRVALFEKADTAGGGLRTAPLFDRDVPHDLCSAVHPMAAASRFFRRFDLPARGVRLLQPTVPYAHPLPGGRAAAAWRGLARTAEHLGTDGPRWRKLMEPLTDRSEGVVDLLLSGQRTVPRDPLAALRLALRVPAQTTARSRFATEAAEALLTGVAAHAVGRLPSLPAAAIALLLGHLAHSTGWPLPEGGSGRIAEAMIADITAHGGTLHTGHHVRDLAELGDIPLVLLDVGPREFLALAGHRLPTRYRRALQRYRYGPGAAKADFLVSAPIPWRNPLVGRAGTVHLGGTRADILRQENATAAGRPVPDPFVLVVDPAVTDPSRAAGGRRPVWAYAHVPNGDRRDPVELIRRRIEQYAPGFTDTIVAARGIPAADYETYNPNYTGGDIGAGALTLRQSIARPAARWNPYRTPLPGVYLCSAATPPGPSVHGMCGHLAALSALRRHHGLRHSPDLSPGSGRAGAGGRTGGRQTGKKRKEEETI</sequence>
<evidence type="ECO:0000256" key="1">
    <source>
        <dbReference type="SAM" id="MobiDB-lite"/>
    </source>
</evidence>
<feature type="compositionally biased region" description="Gly residues" evidence="1">
    <location>
        <begin position="482"/>
        <end position="494"/>
    </location>
</feature>
<dbReference type="Gene3D" id="3.50.50.60">
    <property type="entry name" value="FAD/NAD(P)-binding domain"/>
    <property type="match status" value="1"/>
</dbReference>
<dbReference type="PANTHER" id="PTHR10668:SF105">
    <property type="entry name" value="DEHYDROGENASE-RELATED"/>
    <property type="match status" value="1"/>
</dbReference>
<gene>
    <name evidence="2" type="ORF">CUT44_10800</name>
</gene>
<dbReference type="AlphaFoldDB" id="A0A2M8M098"/>
<reference evidence="2 3" key="1">
    <citation type="submission" date="2017-11" db="EMBL/GenBank/DDBJ databases">
        <title>Streptomyces carmine sp. nov., a novel actinomycete isolated from Sophora alopecuroides in Xinjiang, China.</title>
        <authorList>
            <person name="Wang Y."/>
            <person name="Luo X."/>
            <person name="Wan C."/>
            <person name="Zhang L."/>
        </authorList>
    </citation>
    <scope>NUCLEOTIDE SEQUENCE [LARGE SCALE GENOMIC DNA]</scope>
    <source>
        <strain evidence="2 3">TRM SA0054</strain>
    </source>
</reference>
<dbReference type="SUPFAM" id="SSF51905">
    <property type="entry name" value="FAD/NAD(P)-binding domain"/>
    <property type="match status" value="1"/>
</dbReference>
<comment type="caution">
    <text evidence="2">The sequence shown here is derived from an EMBL/GenBank/DDBJ whole genome shotgun (WGS) entry which is preliminary data.</text>
</comment>
<accession>A0A2M8M098</accession>
<name>A0A2M8M098_9ACTN</name>
<dbReference type="PRINTS" id="PR00419">
    <property type="entry name" value="ADXRDTASE"/>
</dbReference>
<keyword evidence="3" id="KW-1185">Reference proteome</keyword>
<organism evidence="2 3">
    <name type="scientific">Streptomyces carminius</name>
    <dbReference type="NCBI Taxonomy" id="2665496"/>
    <lineage>
        <taxon>Bacteria</taxon>
        <taxon>Bacillati</taxon>
        <taxon>Actinomycetota</taxon>
        <taxon>Actinomycetes</taxon>
        <taxon>Kitasatosporales</taxon>
        <taxon>Streptomycetaceae</taxon>
        <taxon>Streptomyces</taxon>
    </lineage>
</organism>
<dbReference type="EMBL" id="PGGW01000039">
    <property type="protein sequence ID" value="PJE97624.1"/>
    <property type="molecule type" value="Genomic_DNA"/>
</dbReference>
<evidence type="ECO:0000313" key="2">
    <source>
        <dbReference type="EMBL" id="PJE97624.1"/>
    </source>
</evidence>
<dbReference type="Proteomes" id="UP000230407">
    <property type="component" value="Unassembled WGS sequence"/>
</dbReference>
<dbReference type="Pfam" id="PF13450">
    <property type="entry name" value="NAD_binding_8"/>
    <property type="match status" value="1"/>
</dbReference>
<dbReference type="RefSeq" id="WP_100201714.1">
    <property type="nucleotide sequence ID" value="NZ_PGGW01000039.1"/>
</dbReference>
<protein>
    <submittedName>
        <fullName evidence="2">Dehydrogenase</fullName>
    </submittedName>
</protein>
<feature type="region of interest" description="Disordered" evidence="1">
    <location>
        <begin position="470"/>
        <end position="505"/>
    </location>
</feature>
<evidence type="ECO:0000313" key="3">
    <source>
        <dbReference type="Proteomes" id="UP000230407"/>
    </source>
</evidence>
<dbReference type="PANTHER" id="PTHR10668">
    <property type="entry name" value="PHYTOENE DEHYDROGENASE"/>
    <property type="match status" value="1"/>
</dbReference>
<proteinExistence type="predicted"/>
<dbReference type="InterPro" id="IPR036188">
    <property type="entry name" value="FAD/NAD-bd_sf"/>
</dbReference>